<evidence type="ECO:0000313" key="1">
    <source>
        <dbReference type="EMBL" id="KAE9398041.1"/>
    </source>
</evidence>
<keyword evidence="2" id="KW-1185">Reference proteome</keyword>
<sequence length="173" mass="19703">MSTDDRLQVAYLKANTSLTESLDANPRLATYVRSLELRKFYSKADDMQISTARIIQRLSQVNALCIVILGQLNPLLKVALTDIFKAPSVTRLSFEIFTIMDFGEMASLLSHVTHLKTLEVGNFACGHCTDHPLLDPIPTIPPRSIEIDHLLLRIEDHGPRYHSRLMKWFQRET</sequence>
<accession>A0A6A4HKH7</accession>
<gene>
    <name evidence="1" type="ORF">BT96DRAFT_44019</name>
</gene>
<reference evidence="1" key="1">
    <citation type="journal article" date="2019" name="Environ. Microbiol.">
        <title>Fungal ecological strategies reflected in gene transcription - a case study of two litter decomposers.</title>
        <authorList>
            <person name="Barbi F."/>
            <person name="Kohler A."/>
            <person name="Barry K."/>
            <person name="Baskaran P."/>
            <person name="Daum C."/>
            <person name="Fauchery L."/>
            <person name="Ihrmark K."/>
            <person name="Kuo A."/>
            <person name="LaButti K."/>
            <person name="Lipzen A."/>
            <person name="Morin E."/>
            <person name="Grigoriev I.V."/>
            <person name="Henrissat B."/>
            <person name="Lindahl B."/>
            <person name="Martin F."/>
        </authorList>
    </citation>
    <scope>NUCLEOTIDE SEQUENCE</scope>
    <source>
        <strain evidence="1">JB14</strain>
    </source>
</reference>
<name>A0A6A4HKH7_9AGAR</name>
<dbReference type="OrthoDB" id="2977329at2759"/>
<dbReference type="Proteomes" id="UP000799118">
    <property type="component" value="Unassembled WGS sequence"/>
</dbReference>
<protein>
    <recommendedName>
        <fullName evidence="3">F-box domain-containing protein</fullName>
    </recommendedName>
</protein>
<evidence type="ECO:0008006" key="3">
    <source>
        <dbReference type="Google" id="ProtNLM"/>
    </source>
</evidence>
<proteinExistence type="predicted"/>
<organism evidence="1 2">
    <name type="scientific">Gymnopus androsaceus JB14</name>
    <dbReference type="NCBI Taxonomy" id="1447944"/>
    <lineage>
        <taxon>Eukaryota</taxon>
        <taxon>Fungi</taxon>
        <taxon>Dikarya</taxon>
        <taxon>Basidiomycota</taxon>
        <taxon>Agaricomycotina</taxon>
        <taxon>Agaricomycetes</taxon>
        <taxon>Agaricomycetidae</taxon>
        <taxon>Agaricales</taxon>
        <taxon>Marasmiineae</taxon>
        <taxon>Omphalotaceae</taxon>
        <taxon>Gymnopus</taxon>
    </lineage>
</organism>
<dbReference type="AlphaFoldDB" id="A0A6A4HKH7"/>
<dbReference type="EMBL" id="ML769488">
    <property type="protein sequence ID" value="KAE9398041.1"/>
    <property type="molecule type" value="Genomic_DNA"/>
</dbReference>
<evidence type="ECO:0000313" key="2">
    <source>
        <dbReference type="Proteomes" id="UP000799118"/>
    </source>
</evidence>